<dbReference type="Gramene" id="Pp3c9_14610V3.1">
    <property type="protein sequence ID" value="PAC:32913546.CDS.1"/>
    <property type="gene ID" value="Pp3c9_14610"/>
</dbReference>
<dbReference type="AlphaFoldDB" id="A0A2K1K380"/>
<dbReference type="EnsemblPlants" id="Pp3c9_14610V3.1">
    <property type="protein sequence ID" value="PAC:32913546.CDS.1"/>
    <property type="gene ID" value="Pp3c9_14610"/>
</dbReference>
<keyword evidence="3" id="KW-1185">Reference proteome</keyword>
<proteinExistence type="predicted"/>
<dbReference type="Proteomes" id="UP000006727">
    <property type="component" value="Chromosome 9"/>
</dbReference>
<evidence type="ECO:0000313" key="2">
    <source>
        <dbReference type="EnsemblPlants" id="PAC:32913546.CDS.1"/>
    </source>
</evidence>
<protein>
    <submittedName>
        <fullName evidence="1 2">Uncharacterized protein</fullName>
    </submittedName>
</protein>
<evidence type="ECO:0000313" key="3">
    <source>
        <dbReference type="Proteomes" id="UP000006727"/>
    </source>
</evidence>
<reference evidence="2" key="3">
    <citation type="submission" date="2020-12" db="UniProtKB">
        <authorList>
            <consortium name="EnsemblPlants"/>
        </authorList>
    </citation>
    <scope>IDENTIFICATION</scope>
</reference>
<accession>A0A2K1K380</accession>
<dbReference type="EMBL" id="ABEU02000009">
    <property type="protein sequence ID" value="PNR48226.1"/>
    <property type="molecule type" value="Genomic_DNA"/>
</dbReference>
<organism evidence="1">
    <name type="scientific">Physcomitrium patens</name>
    <name type="common">Spreading-leaved earth moss</name>
    <name type="synonym">Physcomitrella patens</name>
    <dbReference type="NCBI Taxonomy" id="3218"/>
    <lineage>
        <taxon>Eukaryota</taxon>
        <taxon>Viridiplantae</taxon>
        <taxon>Streptophyta</taxon>
        <taxon>Embryophyta</taxon>
        <taxon>Bryophyta</taxon>
        <taxon>Bryophytina</taxon>
        <taxon>Bryopsida</taxon>
        <taxon>Funariidae</taxon>
        <taxon>Funariales</taxon>
        <taxon>Funariaceae</taxon>
        <taxon>Physcomitrium</taxon>
    </lineage>
</organism>
<name>A0A2K1K380_PHYPA</name>
<sequence>MLLQEYNFEILHWIDITNLDANGLSYNLCPSKEDFNKDWWHRNCD</sequence>
<gene>
    <name evidence="1" type="ORF">PHYPA_012701</name>
</gene>
<reference evidence="1 3" key="2">
    <citation type="journal article" date="2018" name="Plant J.">
        <title>The Physcomitrella patens chromosome-scale assembly reveals moss genome structure and evolution.</title>
        <authorList>
            <person name="Lang D."/>
            <person name="Ullrich K.K."/>
            <person name="Murat F."/>
            <person name="Fuchs J."/>
            <person name="Jenkins J."/>
            <person name="Haas F.B."/>
            <person name="Piednoel M."/>
            <person name="Gundlach H."/>
            <person name="Van Bel M."/>
            <person name="Meyberg R."/>
            <person name="Vives C."/>
            <person name="Morata J."/>
            <person name="Symeonidi A."/>
            <person name="Hiss M."/>
            <person name="Muchero W."/>
            <person name="Kamisugi Y."/>
            <person name="Saleh O."/>
            <person name="Blanc G."/>
            <person name="Decker E.L."/>
            <person name="van Gessel N."/>
            <person name="Grimwood J."/>
            <person name="Hayes R.D."/>
            <person name="Graham S.W."/>
            <person name="Gunter L.E."/>
            <person name="McDaniel S.F."/>
            <person name="Hoernstein S.N.W."/>
            <person name="Larsson A."/>
            <person name="Li F.W."/>
            <person name="Perroud P.F."/>
            <person name="Phillips J."/>
            <person name="Ranjan P."/>
            <person name="Rokshar D.S."/>
            <person name="Rothfels C.J."/>
            <person name="Schneider L."/>
            <person name="Shu S."/>
            <person name="Stevenson D.W."/>
            <person name="Thummler F."/>
            <person name="Tillich M."/>
            <person name="Villarreal Aguilar J.C."/>
            <person name="Widiez T."/>
            <person name="Wong G.K."/>
            <person name="Wymore A."/>
            <person name="Zhang Y."/>
            <person name="Zimmer A.D."/>
            <person name="Quatrano R.S."/>
            <person name="Mayer K.F.X."/>
            <person name="Goodstein D."/>
            <person name="Casacuberta J.M."/>
            <person name="Vandepoele K."/>
            <person name="Reski R."/>
            <person name="Cuming A.C."/>
            <person name="Tuskan G.A."/>
            <person name="Maumus F."/>
            <person name="Salse J."/>
            <person name="Schmutz J."/>
            <person name="Rensing S.A."/>
        </authorList>
    </citation>
    <scope>NUCLEOTIDE SEQUENCE [LARGE SCALE GENOMIC DNA]</scope>
    <source>
        <strain evidence="2 3">cv. Gransden 2004</strain>
    </source>
</reference>
<evidence type="ECO:0000313" key="1">
    <source>
        <dbReference type="EMBL" id="PNR48226.1"/>
    </source>
</evidence>
<dbReference type="InParanoid" id="A0A2K1K380"/>
<reference evidence="1 3" key="1">
    <citation type="journal article" date="2008" name="Science">
        <title>The Physcomitrella genome reveals evolutionary insights into the conquest of land by plants.</title>
        <authorList>
            <person name="Rensing S."/>
            <person name="Lang D."/>
            <person name="Zimmer A."/>
            <person name="Terry A."/>
            <person name="Salamov A."/>
            <person name="Shapiro H."/>
            <person name="Nishiyama T."/>
            <person name="Perroud P.-F."/>
            <person name="Lindquist E."/>
            <person name="Kamisugi Y."/>
            <person name="Tanahashi T."/>
            <person name="Sakakibara K."/>
            <person name="Fujita T."/>
            <person name="Oishi K."/>
            <person name="Shin-I T."/>
            <person name="Kuroki Y."/>
            <person name="Toyoda A."/>
            <person name="Suzuki Y."/>
            <person name="Hashimoto A."/>
            <person name="Yamaguchi K."/>
            <person name="Sugano A."/>
            <person name="Kohara Y."/>
            <person name="Fujiyama A."/>
            <person name="Anterola A."/>
            <person name="Aoki S."/>
            <person name="Ashton N."/>
            <person name="Barbazuk W.B."/>
            <person name="Barker E."/>
            <person name="Bennetzen J."/>
            <person name="Bezanilla M."/>
            <person name="Blankenship R."/>
            <person name="Cho S.H."/>
            <person name="Dutcher S."/>
            <person name="Estelle M."/>
            <person name="Fawcett J.A."/>
            <person name="Gundlach H."/>
            <person name="Hanada K."/>
            <person name="Heyl A."/>
            <person name="Hicks K.A."/>
            <person name="Hugh J."/>
            <person name="Lohr M."/>
            <person name="Mayer K."/>
            <person name="Melkozernov A."/>
            <person name="Murata T."/>
            <person name="Nelson D."/>
            <person name="Pils B."/>
            <person name="Prigge M."/>
            <person name="Reiss B."/>
            <person name="Renner T."/>
            <person name="Rombauts S."/>
            <person name="Rushton P."/>
            <person name="Sanderfoot A."/>
            <person name="Schween G."/>
            <person name="Shiu S.-H."/>
            <person name="Stueber K."/>
            <person name="Theodoulou F.L."/>
            <person name="Tu H."/>
            <person name="Van de Peer Y."/>
            <person name="Verrier P.J."/>
            <person name="Waters E."/>
            <person name="Wood A."/>
            <person name="Yang L."/>
            <person name="Cove D."/>
            <person name="Cuming A."/>
            <person name="Hasebe M."/>
            <person name="Lucas S."/>
            <person name="Mishler D.B."/>
            <person name="Reski R."/>
            <person name="Grigoriev I."/>
            <person name="Quatrano R.S."/>
            <person name="Boore J.L."/>
        </authorList>
    </citation>
    <scope>NUCLEOTIDE SEQUENCE [LARGE SCALE GENOMIC DNA]</scope>
    <source>
        <strain evidence="2 3">cv. Gransden 2004</strain>
    </source>
</reference>